<feature type="compositionally biased region" description="Low complexity" evidence="5">
    <location>
        <begin position="1"/>
        <end position="15"/>
    </location>
</feature>
<evidence type="ECO:0000256" key="4">
    <source>
        <dbReference type="RuleBase" id="RU003894"/>
    </source>
</evidence>
<dbReference type="PRINTS" id="PR00624">
    <property type="entry name" value="HISTONEH5"/>
</dbReference>
<evidence type="ECO:0000256" key="1">
    <source>
        <dbReference type="ARBA" id="ARBA00020833"/>
    </source>
</evidence>
<keyword evidence="3 4" id="KW-0238">DNA-binding</keyword>
<dbReference type="InterPro" id="IPR005818">
    <property type="entry name" value="Histone_H1/H5_H15"/>
</dbReference>
<feature type="compositionally biased region" description="Basic residues" evidence="5">
    <location>
        <begin position="108"/>
        <end position="189"/>
    </location>
</feature>
<feature type="region of interest" description="Disordered" evidence="5">
    <location>
        <begin position="85"/>
        <end position="189"/>
    </location>
</feature>
<dbReference type="CDD" id="cd00073">
    <property type="entry name" value="H15"/>
    <property type="match status" value="1"/>
</dbReference>
<protein>
    <recommendedName>
        <fullName evidence="1">Histone H1</fullName>
    </recommendedName>
</protein>
<keyword evidence="2" id="KW-0007">Acetylation</keyword>
<dbReference type="GO" id="GO:0030527">
    <property type="term" value="F:structural constituent of chromatin"/>
    <property type="evidence" value="ECO:0007669"/>
    <property type="project" value="InterPro"/>
</dbReference>
<dbReference type="InterPro" id="IPR036388">
    <property type="entry name" value="WH-like_DNA-bd_sf"/>
</dbReference>
<dbReference type="Proteomes" id="UP001314229">
    <property type="component" value="Unassembled WGS sequence"/>
</dbReference>
<evidence type="ECO:0000313" key="7">
    <source>
        <dbReference type="EMBL" id="CAK6981333.1"/>
    </source>
</evidence>
<keyword evidence="8" id="KW-1185">Reference proteome</keyword>
<feature type="domain" description="H15" evidence="6">
    <location>
        <begin position="28"/>
        <end position="101"/>
    </location>
</feature>
<evidence type="ECO:0000259" key="6">
    <source>
        <dbReference type="PROSITE" id="PS51504"/>
    </source>
</evidence>
<dbReference type="GO" id="GO:0006334">
    <property type="term" value="P:nucleosome assembly"/>
    <property type="evidence" value="ECO:0007669"/>
    <property type="project" value="InterPro"/>
</dbReference>
<organism evidence="7 8">
    <name type="scientific">Scomber scombrus</name>
    <name type="common">Atlantic mackerel</name>
    <name type="synonym">Scomber vernalis</name>
    <dbReference type="NCBI Taxonomy" id="13677"/>
    <lineage>
        <taxon>Eukaryota</taxon>
        <taxon>Metazoa</taxon>
        <taxon>Chordata</taxon>
        <taxon>Craniata</taxon>
        <taxon>Vertebrata</taxon>
        <taxon>Euteleostomi</taxon>
        <taxon>Actinopterygii</taxon>
        <taxon>Neopterygii</taxon>
        <taxon>Teleostei</taxon>
        <taxon>Neoteleostei</taxon>
        <taxon>Acanthomorphata</taxon>
        <taxon>Pelagiaria</taxon>
        <taxon>Scombriformes</taxon>
        <taxon>Scombridae</taxon>
        <taxon>Scomber</taxon>
    </lineage>
</organism>
<dbReference type="EMBL" id="CAWUFR010000806">
    <property type="protein sequence ID" value="CAK6981333.1"/>
    <property type="molecule type" value="Genomic_DNA"/>
</dbReference>
<comment type="caution">
    <text evidence="7">The sequence shown here is derived from an EMBL/GenBank/DDBJ whole genome shotgun (WGS) entry which is preliminary data.</text>
</comment>
<evidence type="ECO:0000256" key="5">
    <source>
        <dbReference type="SAM" id="MobiDB-lite"/>
    </source>
</evidence>
<dbReference type="PROSITE" id="PS51504">
    <property type="entry name" value="H15"/>
    <property type="match status" value="1"/>
</dbReference>
<evidence type="ECO:0000256" key="2">
    <source>
        <dbReference type="ARBA" id="ARBA00022990"/>
    </source>
</evidence>
<dbReference type="GO" id="GO:0003677">
    <property type="term" value="F:DNA binding"/>
    <property type="evidence" value="ECO:0007669"/>
    <property type="project" value="UniProtKB-KW"/>
</dbReference>
<feature type="region of interest" description="Disordered" evidence="5">
    <location>
        <begin position="1"/>
        <end position="31"/>
    </location>
</feature>
<sequence length="229" mass="23837">MAEEAPAPAVASPAKSAKKKAAPKPKKSGPSVSELIVQAVSASKERSGVSLAALKKALAAGGYDVDKNKARVKTAVKSLVAKETLVQTKGTGASGSFKMNKKAEPKPVKKVAPKAKKPAAKKPAVAKKPKTAAKKTAVAKKSPKKVKKPAAAKKATKSPKKPAAKSPKKAAKSPKKVVKKAPAAKKAPAKKNFADFLFRWYMEKGKRGKLLSQPAAQHQQLAGSRLTGI</sequence>
<dbReference type="SUPFAM" id="SSF46785">
    <property type="entry name" value="Winged helix' DNA-binding domain"/>
    <property type="match status" value="1"/>
</dbReference>
<dbReference type="AlphaFoldDB" id="A0AAV1QD00"/>
<comment type="similarity">
    <text evidence="4">Belongs to the histone H1/H5 family.</text>
</comment>
<reference evidence="7 8" key="1">
    <citation type="submission" date="2024-01" db="EMBL/GenBank/DDBJ databases">
        <authorList>
            <person name="Alioto T."/>
            <person name="Alioto T."/>
            <person name="Gomez Garrido J."/>
        </authorList>
    </citation>
    <scope>NUCLEOTIDE SEQUENCE [LARGE SCALE GENOMIC DNA]</scope>
</reference>
<dbReference type="InterPro" id="IPR005819">
    <property type="entry name" value="H1/H5"/>
</dbReference>
<comment type="subcellular location">
    <subcellularLocation>
        <location evidence="4">Nucleus</location>
    </subcellularLocation>
</comment>
<proteinExistence type="inferred from homology"/>
<dbReference type="GO" id="GO:0005634">
    <property type="term" value="C:nucleus"/>
    <property type="evidence" value="ECO:0007669"/>
    <property type="project" value="UniProtKB-SubCell"/>
</dbReference>
<dbReference type="Gene3D" id="1.10.10.10">
    <property type="entry name" value="Winged helix-like DNA-binding domain superfamily/Winged helix DNA-binding domain"/>
    <property type="match status" value="1"/>
</dbReference>
<dbReference type="InterPro" id="IPR036390">
    <property type="entry name" value="WH_DNA-bd_sf"/>
</dbReference>
<gene>
    <name evidence="7" type="ORF">FSCOSCO3_A027824</name>
</gene>
<accession>A0AAV1QD00</accession>
<evidence type="ECO:0000256" key="3">
    <source>
        <dbReference type="ARBA" id="ARBA00023125"/>
    </source>
</evidence>
<name>A0AAV1QD00_SCOSC</name>
<dbReference type="GO" id="GO:0000786">
    <property type="term" value="C:nucleosome"/>
    <property type="evidence" value="ECO:0007669"/>
    <property type="project" value="InterPro"/>
</dbReference>
<keyword evidence="4" id="KW-0539">Nucleus</keyword>
<feature type="compositionally biased region" description="Basic residues" evidence="5">
    <location>
        <begin position="16"/>
        <end position="27"/>
    </location>
</feature>
<feature type="region of interest" description="Disordered" evidence="5">
    <location>
        <begin position="208"/>
        <end position="229"/>
    </location>
</feature>
<dbReference type="FunFam" id="1.10.10.10:FF:000075">
    <property type="entry name" value="Histone H1 like"/>
    <property type="match status" value="1"/>
</dbReference>
<evidence type="ECO:0000313" key="8">
    <source>
        <dbReference type="Proteomes" id="UP001314229"/>
    </source>
</evidence>
<dbReference type="Pfam" id="PF00538">
    <property type="entry name" value="Linker_histone"/>
    <property type="match status" value="1"/>
</dbReference>
<keyword evidence="4" id="KW-0158">Chromosome</keyword>
<dbReference type="SMART" id="SM00526">
    <property type="entry name" value="H15"/>
    <property type="match status" value="1"/>
</dbReference>